<reference evidence="2" key="1">
    <citation type="submission" date="2022-11" db="UniProtKB">
        <authorList>
            <consortium name="WormBaseParasite"/>
        </authorList>
    </citation>
    <scope>IDENTIFICATION</scope>
</reference>
<dbReference type="Proteomes" id="UP000887579">
    <property type="component" value="Unplaced"/>
</dbReference>
<protein>
    <submittedName>
        <fullName evidence="2">Uncharacterized protein</fullName>
    </submittedName>
</protein>
<organism evidence="1 2">
    <name type="scientific">Panagrolaimus sp. ES5</name>
    <dbReference type="NCBI Taxonomy" id="591445"/>
    <lineage>
        <taxon>Eukaryota</taxon>
        <taxon>Metazoa</taxon>
        <taxon>Ecdysozoa</taxon>
        <taxon>Nematoda</taxon>
        <taxon>Chromadorea</taxon>
        <taxon>Rhabditida</taxon>
        <taxon>Tylenchina</taxon>
        <taxon>Panagrolaimomorpha</taxon>
        <taxon>Panagrolaimoidea</taxon>
        <taxon>Panagrolaimidae</taxon>
        <taxon>Panagrolaimus</taxon>
    </lineage>
</organism>
<evidence type="ECO:0000313" key="1">
    <source>
        <dbReference type="Proteomes" id="UP000887579"/>
    </source>
</evidence>
<name>A0AC34FXV6_9BILA</name>
<dbReference type="WBParaSite" id="ES5_v2.g22275.t1">
    <property type="protein sequence ID" value="ES5_v2.g22275.t1"/>
    <property type="gene ID" value="ES5_v2.g22275"/>
</dbReference>
<sequence length="509" mass="58338">MDSEMIQIIEDILDHDISVNAALNRIYYITGDRPSKRILQQRVRRFREQRIKGGQKFGKNSFLKRKMISSEELQAFYDSFSQISSSSSDEDQAENFECKKLSPNLGTKNKKYFKTASEQRISNGSFSLNFGTLSKTAPSAPAVFKDDEIFNHFKLSNCNTFRDGTFQDFNNFKKDDSFDQYSGYLNGLKKSEENEFEWMIQKDSPTSEIDKILKNLHFSNTDSYDLTTSSNLNYLKTDRYNSLSSQMSTPVSPASNADKYKINFGPVFSPLEPVQNENYDKTDSEQNFTNFSKPKCVDHFGQQKLLSNDNLFSPTTTQRVSNSSSSSSASFFKTEFYPTISNSETAAFPNSPSKELFDKIGFLITAQKVDALIDAIDHDWIKQLLDESDESMEDFGDNNDSSKILNPTNMKNLCINIENILNFMKQSITVYSDSKKNNKFFDGKTWETFGEVLNDLLKLKDIYESFEDSENSSTIINRTLFVHDVMKWICGCNGITRDEVKAFFSLFHF</sequence>
<evidence type="ECO:0000313" key="2">
    <source>
        <dbReference type="WBParaSite" id="ES5_v2.g22275.t1"/>
    </source>
</evidence>
<proteinExistence type="predicted"/>
<accession>A0AC34FXV6</accession>